<dbReference type="AlphaFoldDB" id="A0AAV9JR30"/>
<keyword evidence="4" id="KW-1185">Reference proteome</keyword>
<feature type="region of interest" description="Disordered" evidence="1">
    <location>
        <begin position="48"/>
        <end position="74"/>
    </location>
</feature>
<evidence type="ECO:0000313" key="4">
    <source>
        <dbReference type="Proteomes" id="UP001324427"/>
    </source>
</evidence>
<protein>
    <submittedName>
        <fullName evidence="3">Uncharacterized protein</fullName>
    </submittedName>
</protein>
<dbReference type="Proteomes" id="UP001324427">
    <property type="component" value="Unassembled WGS sequence"/>
</dbReference>
<feature type="region of interest" description="Disordered" evidence="1">
    <location>
        <begin position="230"/>
        <end position="252"/>
    </location>
</feature>
<evidence type="ECO:0000313" key="3">
    <source>
        <dbReference type="EMBL" id="KAK4547842.1"/>
    </source>
</evidence>
<evidence type="ECO:0000256" key="1">
    <source>
        <dbReference type="SAM" id="MobiDB-lite"/>
    </source>
</evidence>
<feature type="region of interest" description="Disordered" evidence="1">
    <location>
        <begin position="1"/>
        <end position="29"/>
    </location>
</feature>
<dbReference type="EMBL" id="JAVFHQ010000009">
    <property type="protein sequence ID" value="KAK4547842.1"/>
    <property type="molecule type" value="Genomic_DNA"/>
</dbReference>
<keyword evidence="2" id="KW-0472">Membrane</keyword>
<keyword evidence="2" id="KW-1133">Transmembrane helix</keyword>
<sequence>MSSSISEKSASYQHAGVPQPHSPIQAPFESVPLGFLPKYEAQVNDNLRNFGDPEAQHSSHSFDGIQEPKRDSPQRRKAKRNLIIIVVVSLVCIFAVVVGLLASRKAHEVPTSTPAAQVVETAPRETETETVAQTSLIHRSTSTIPTGLVVVTATVTALETAQMSTLTESVTITQVTTLAAASPPVAEVSYVTTTVSELSTTRITLSSSAQISSFSPTSFSFKPTTISTALSSSSSTTAAETSTSTSSNPAVENSGAAALSSLAAALTLPKTLTFAASVTRQPTPTTTQPPPASTPASSAAAAKSTASRTDGGMFNFCGVPGSSCNEKRGGDHDGELEHGGDIQIDGHELSGTIELGGGAETDGDGVGIDIRFNGTGYADNRTASVSASATGFADISFA</sequence>
<feature type="compositionally biased region" description="Low complexity" evidence="1">
    <location>
        <begin position="277"/>
        <end position="286"/>
    </location>
</feature>
<feature type="transmembrane region" description="Helical" evidence="2">
    <location>
        <begin position="82"/>
        <end position="102"/>
    </location>
</feature>
<comment type="caution">
    <text evidence="3">The sequence shown here is derived from an EMBL/GenBank/DDBJ whole genome shotgun (WGS) entry which is preliminary data.</text>
</comment>
<keyword evidence="2" id="KW-0812">Transmembrane</keyword>
<evidence type="ECO:0000256" key="2">
    <source>
        <dbReference type="SAM" id="Phobius"/>
    </source>
</evidence>
<feature type="compositionally biased region" description="Low complexity" evidence="1">
    <location>
        <begin position="294"/>
        <end position="305"/>
    </location>
</feature>
<feature type="compositionally biased region" description="Polar residues" evidence="1">
    <location>
        <begin position="1"/>
        <end position="12"/>
    </location>
</feature>
<feature type="compositionally biased region" description="Low complexity" evidence="1">
    <location>
        <begin position="230"/>
        <end position="247"/>
    </location>
</feature>
<name>A0AAV9JR30_9PEZI</name>
<gene>
    <name evidence="3" type="ORF">LTR36_010561</name>
</gene>
<proteinExistence type="predicted"/>
<reference evidence="3 4" key="1">
    <citation type="submission" date="2021-11" db="EMBL/GenBank/DDBJ databases">
        <title>Black yeast isolated from Biological Soil Crust.</title>
        <authorList>
            <person name="Kurbessoian T."/>
        </authorList>
    </citation>
    <scope>NUCLEOTIDE SEQUENCE [LARGE SCALE GENOMIC DNA]</scope>
    <source>
        <strain evidence="3 4">CCFEE 5522</strain>
    </source>
</reference>
<feature type="region of interest" description="Disordered" evidence="1">
    <location>
        <begin position="277"/>
        <end position="305"/>
    </location>
</feature>
<accession>A0AAV9JR30</accession>
<organism evidence="3 4">
    <name type="scientific">Oleoguttula mirabilis</name>
    <dbReference type="NCBI Taxonomy" id="1507867"/>
    <lineage>
        <taxon>Eukaryota</taxon>
        <taxon>Fungi</taxon>
        <taxon>Dikarya</taxon>
        <taxon>Ascomycota</taxon>
        <taxon>Pezizomycotina</taxon>
        <taxon>Dothideomycetes</taxon>
        <taxon>Dothideomycetidae</taxon>
        <taxon>Mycosphaerellales</taxon>
        <taxon>Teratosphaeriaceae</taxon>
        <taxon>Oleoguttula</taxon>
    </lineage>
</organism>